<feature type="compositionally biased region" description="Basic residues" evidence="1">
    <location>
        <begin position="11"/>
        <end position="20"/>
    </location>
</feature>
<feature type="compositionally biased region" description="Polar residues" evidence="1">
    <location>
        <begin position="1"/>
        <end position="10"/>
    </location>
</feature>
<feature type="region of interest" description="Disordered" evidence="1">
    <location>
        <begin position="81"/>
        <end position="107"/>
    </location>
</feature>
<dbReference type="AlphaFoldDB" id="A0A444UL22"/>
<sequence>MALHSTTQQTSRKRNPRLARRAYSNKPNSFNHLIALDTFLRSLQPLQLKHQVCLAGPRTINEAVDRALVIEAVLHDEEPPPYHPTTWPVCTTDHATEETPGCKHEHA</sequence>
<gene>
    <name evidence="2" type="ORF">EOD39_3847</name>
</gene>
<organism evidence="2 3">
    <name type="scientific">Acipenser ruthenus</name>
    <name type="common">Sterlet sturgeon</name>
    <dbReference type="NCBI Taxonomy" id="7906"/>
    <lineage>
        <taxon>Eukaryota</taxon>
        <taxon>Metazoa</taxon>
        <taxon>Chordata</taxon>
        <taxon>Craniata</taxon>
        <taxon>Vertebrata</taxon>
        <taxon>Euteleostomi</taxon>
        <taxon>Actinopterygii</taxon>
        <taxon>Chondrostei</taxon>
        <taxon>Acipenseriformes</taxon>
        <taxon>Acipenseridae</taxon>
        <taxon>Acipenser</taxon>
    </lineage>
</organism>
<evidence type="ECO:0000313" key="2">
    <source>
        <dbReference type="EMBL" id="RXM35875.1"/>
    </source>
</evidence>
<evidence type="ECO:0000256" key="1">
    <source>
        <dbReference type="SAM" id="MobiDB-lite"/>
    </source>
</evidence>
<comment type="caution">
    <text evidence="2">The sequence shown here is derived from an EMBL/GenBank/DDBJ whole genome shotgun (WGS) entry which is preliminary data.</text>
</comment>
<accession>A0A444UL22</accession>
<keyword evidence="3" id="KW-1185">Reference proteome</keyword>
<feature type="compositionally biased region" description="Basic and acidic residues" evidence="1">
    <location>
        <begin position="94"/>
        <end position="107"/>
    </location>
</feature>
<feature type="region of interest" description="Disordered" evidence="1">
    <location>
        <begin position="1"/>
        <end position="24"/>
    </location>
</feature>
<dbReference type="EMBL" id="SCEB01214347">
    <property type="protein sequence ID" value="RXM35875.1"/>
    <property type="molecule type" value="Genomic_DNA"/>
</dbReference>
<name>A0A444UL22_ACIRT</name>
<dbReference type="Proteomes" id="UP000289886">
    <property type="component" value="Unassembled WGS sequence"/>
</dbReference>
<reference evidence="2 3" key="1">
    <citation type="submission" date="2019-01" db="EMBL/GenBank/DDBJ databases">
        <title>Draft Genome and Complete Hox-Cluster Characterization of the Sterlet Sturgeon (Acipenser ruthenus).</title>
        <authorList>
            <person name="Wei Q."/>
        </authorList>
    </citation>
    <scope>NUCLEOTIDE SEQUENCE [LARGE SCALE GENOMIC DNA]</scope>
    <source>
        <strain evidence="2">WHYD16114868_AA</strain>
        <tissue evidence="2">Blood</tissue>
    </source>
</reference>
<protein>
    <submittedName>
        <fullName evidence="2">Uncharacterized protein</fullName>
    </submittedName>
</protein>
<proteinExistence type="predicted"/>
<evidence type="ECO:0000313" key="3">
    <source>
        <dbReference type="Proteomes" id="UP000289886"/>
    </source>
</evidence>